<dbReference type="KEGG" id="lgi:LOTGIDRAFT_200139"/>
<dbReference type="PANTHER" id="PTHR17985:SF8">
    <property type="entry name" value="TRANSPORT AND GOLGI ORGANIZATION PROTEIN 2 HOMOLOG"/>
    <property type="match status" value="1"/>
</dbReference>
<dbReference type="AlphaFoldDB" id="V4ACJ8"/>
<dbReference type="OrthoDB" id="191601at2759"/>
<dbReference type="InterPro" id="IPR008551">
    <property type="entry name" value="TANGO2"/>
</dbReference>
<keyword evidence="2" id="KW-1185">Reference proteome</keyword>
<dbReference type="GO" id="GO:0005794">
    <property type="term" value="C:Golgi apparatus"/>
    <property type="evidence" value="ECO:0007669"/>
    <property type="project" value="TreeGrafter"/>
</dbReference>
<dbReference type="GO" id="GO:0009306">
    <property type="term" value="P:protein secretion"/>
    <property type="evidence" value="ECO:0007669"/>
    <property type="project" value="TreeGrafter"/>
</dbReference>
<evidence type="ECO:0000313" key="2">
    <source>
        <dbReference type="Proteomes" id="UP000030746"/>
    </source>
</evidence>
<dbReference type="GeneID" id="20245385"/>
<evidence type="ECO:0000313" key="1">
    <source>
        <dbReference type="EMBL" id="ESP01734.1"/>
    </source>
</evidence>
<proteinExistence type="predicted"/>
<name>V4ACJ8_LOTGI</name>
<dbReference type="Proteomes" id="UP000030746">
    <property type="component" value="Unassembled WGS sequence"/>
</dbReference>
<sequence>MRKSKELYTVLWKSEMCILFLYVNNEYQPDEFQLILVNNRDETWDRPTKLADFWSTNKDCISGLDNEPGKEGGTWLGLNKNGRIGILLNIPNNFRENMKGRGYLVSNYLTSQDSPKSFIKNIEDMKSDYNGFHLALLHKSNGKFDMEYLTNGSGNAQLSKINKGQYTCIGNSYYDKPWKKIIDGREPFQNIIHKYSNHKDKLIDELLNFMFDKKQYYPDDVLYNQTKNIYARDYIEQLACRYVWLPKYKYGTRTTTIVLIDGQGCCDYIEKTLVTPVDVENPQFTTKSFHFQLSNTI</sequence>
<dbReference type="RefSeq" id="XP_009047624.1">
    <property type="nucleotide sequence ID" value="XM_009049376.1"/>
</dbReference>
<dbReference type="OMA" id="FAWRPGH"/>
<protein>
    <recommendedName>
        <fullName evidence="3">Transport and Golgi organization protein 2 homolog</fullName>
    </recommendedName>
</protein>
<dbReference type="HOGENOM" id="CLU_047037_3_0_1"/>
<reference evidence="1 2" key="1">
    <citation type="journal article" date="2013" name="Nature">
        <title>Insights into bilaterian evolution from three spiralian genomes.</title>
        <authorList>
            <person name="Simakov O."/>
            <person name="Marletaz F."/>
            <person name="Cho S.J."/>
            <person name="Edsinger-Gonzales E."/>
            <person name="Havlak P."/>
            <person name="Hellsten U."/>
            <person name="Kuo D.H."/>
            <person name="Larsson T."/>
            <person name="Lv J."/>
            <person name="Arendt D."/>
            <person name="Savage R."/>
            <person name="Osoegawa K."/>
            <person name="de Jong P."/>
            <person name="Grimwood J."/>
            <person name="Chapman J.A."/>
            <person name="Shapiro H."/>
            <person name="Aerts A."/>
            <person name="Otillar R.P."/>
            <person name="Terry A.Y."/>
            <person name="Boore J.L."/>
            <person name="Grigoriev I.V."/>
            <person name="Lindberg D.R."/>
            <person name="Seaver E.C."/>
            <person name="Weisblat D.A."/>
            <person name="Putnam N.H."/>
            <person name="Rokhsar D.S."/>
        </authorList>
    </citation>
    <scope>NUCLEOTIDE SEQUENCE [LARGE SCALE GENOMIC DNA]</scope>
</reference>
<evidence type="ECO:0008006" key="3">
    <source>
        <dbReference type="Google" id="ProtNLM"/>
    </source>
</evidence>
<dbReference type="CTD" id="20245385"/>
<accession>V4ACJ8</accession>
<gene>
    <name evidence="1" type="ORF">LOTGIDRAFT_200139</name>
</gene>
<dbReference type="PANTHER" id="PTHR17985">
    <property type="entry name" value="SER/THR-RICH PROTEIN T10 IN DGCR REGION"/>
    <property type="match status" value="1"/>
</dbReference>
<dbReference type="Pfam" id="PF05742">
    <property type="entry name" value="TANGO2"/>
    <property type="match status" value="1"/>
</dbReference>
<dbReference type="STRING" id="225164.V4ACJ8"/>
<organism evidence="1 2">
    <name type="scientific">Lottia gigantea</name>
    <name type="common">Giant owl limpet</name>
    <dbReference type="NCBI Taxonomy" id="225164"/>
    <lineage>
        <taxon>Eukaryota</taxon>
        <taxon>Metazoa</taxon>
        <taxon>Spiralia</taxon>
        <taxon>Lophotrochozoa</taxon>
        <taxon>Mollusca</taxon>
        <taxon>Gastropoda</taxon>
        <taxon>Patellogastropoda</taxon>
        <taxon>Lottioidea</taxon>
        <taxon>Lottiidae</taxon>
        <taxon>Lottia</taxon>
    </lineage>
</organism>
<dbReference type="GO" id="GO:0007030">
    <property type="term" value="P:Golgi organization"/>
    <property type="evidence" value="ECO:0007669"/>
    <property type="project" value="TreeGrafter"/>
</dbReference>
<dbReference type="EMBL" id="KB200406">
    <property type="protein sequence ID" value="ESP01734.1"/>
    <property type="molecule type" value="Genomic_DNA"/>
</dbReference>